<name>B1M0Y8_METRJ</name>
<dbReference type="InterPro" id="IPR058240">
    <property type="entry name" value="rSAM_sf"/>
</dbReference>
<comment type="cofactor">
    <cofactor evidence="1">
        <name>[4Fe-4S] cluster</name>
        <dbReference type="ChEBI" id="CHEBI:49883"/>
    </cofactor>
</comment>
<accession>B1M0Y8</accession>
<dbReference type="EMBL" id="CP001001">
    <property type="protein sequence ID" value="ACB24538.1"/>
    <property type="molecule type" value="Genomic_DNA"/>
</dbReference>
<evidence type="ECO:0000256" key="1">
    <source>
        <dbReference type="ARBA" id="ARBA00001966"/>
    </source>
</evidence>
<dbReference type="Pfam" id="PF04055">
    <property type="entry name" value="Radical_SAM"/>
    <property type="match status" value="1"/>
</dbReference>
<dbReference type="STRING" id="426355.Mrad2831_2548"/>
<protein>
    <submittedName>
        <fullName evidence="8">Radical SAM domain protein</fullName>
    </submittedName>
</protein>
<feature type="domain" description="Radical SAM core" evidence="7">
    <location>
        <begin position="54"/>
        <end position="202"/>
    </location>
</feature>
<keyword evidence="2" id="KW-0949">S-adenosyl-L-methionine</keyword>
<dbReference type="eggNOG" id="COG0535">
    <property type="taxonomic scope" value="Bacteria"/>
</dbReference>
<evidence type="ECO:0000256" key="4">
    <source>
        <dbReference type="ARBA" id="ARBA00023004"/>
    </source>
</evidence>
<dbReference type="GO" id="GO:0051536">
    <property type="term" value="F:iron-sulfur cluster binding"/>
    <property type="evidence" value="ECO:0007669"/>
    <property type="project" value="UniProtKB-KW"/>
</dbReference>
<evidence type="ECO:0000256" key="3">
    <source>
        <dbReference type="ARBA" id="ARBA00022723"/>
    </source>
</evidence>
<dbReference type="CDD" id="cd01335">
    <property type="entry name" value="Radical_SAM"/>
    <property type="match status" value="1"/>
</dbReference>
<dbReference type="GO" id="GO:0046872">
    <property type="term" value="F:metal ion binding"/>
    <property type="evidence" value="ECO:0007669"/>
    <property type="project" value="UniProtKB-KW"/>
</dbReference>
<keyword evidence="4" id="KW-0408">Iron</keyword>
<dbReference type="GO" id="GO:0003824">
    <property type="term" value="F:catalytic activity"/>
    <property type="evidence" value="ECO:0007669"/>
    <property type="project" value="InterPro"/>
</dbReference>
<gene>
    <name evidence="8" type="ordered locus">Mrad2831_2548</name>
</gene>
<dbReference type="KEGG" id="mrd:Mrad2831_2548"/>
<evidence type="ECO:0000313" key="9">
    <source>
        <dbReference type="Proteomes" id="UP000006589"/>
    </source>
</evidence>
<dbReference type="Gene3D" id="3.20.20.70">
    <property type="entry name" value="Aldolase class I"/>
    <property type="match status" value="1"/>
</dbReference>
<dbReference type="InterPro" id="IPR050377">
    <property type="entry name" value="Radical_SAM_PqqE_MftC-like"/>
</dbReference>
<sequence>MASAPPPAGPSCSPFRDSRAPRLAPGKFRDRARTLTGAPRASVDFARLETLWFNTGTLCNLACANCYIESTPRNDALVYLRASEVARYLGEIRSLGLPTRLIGFTGGEPFLNRELPAMLDLALANGHSVLVLTNAMRPMRRFEAELLALRDKHQGRLELRVSLDHHTASVHEAERGPGTWEVALSGLGWLAREGFSFAVAGRHLAGETDAEARRGYAALFAGLGVKLDVDDPARLVLFPEMDATADVPEVTEACWALVGKSPDAMMCATSRMVVRRRGEASPSIVACTLVPYDEGFDLGPDLAAAMGSVALNHPNCSRFCVLGGATCG</sequence>
<dbReference type="OrthoDB" id="9810775at2"/>
<proteinExistence type="predicted"/>
<organism evidence="8 9">
    <name type="scientific">Methylobacterium radiotolerans (strain ATCC 27329 / DSM 1819 / JCM 2831 / NBRC 15690 / NCIMB 10815 / 0-1)</name>
    <dbReference type="NCBI Taxonomy" id="426355"/>
    <lineage>
        <taxon>Bacteria</taxon>
        <taxon>Pseudomonadati</taxon>
        <taxon>Pseudomonadota</taxon>
        <taxon>Alphaproteobacteria</taxon>
        <taxon>Hyphomicrobiales</taxon>
        <taxon>Methylobacteriaceae</taxon>
        <taxon>Methylobacterium</taxon>
    </lineage>
</organism>
<dbReference type="Proteomes" id="UP000006589">
    <property type="component" value="Chromosome"/>
</dbReference>
<dbReference type="PANTHER" id="PTHR11228">
    <property type="entry name" value="RADICAL SAM DOMAIN PROTEIN"/>
    <property type="match status" value="1"/>
</dbReference>
<dbReference type="PANTHER" id="PTHR11228:SF7">
    <property type="entry name" value="PQQA PEPTIDE CYCLASE"/>
    <property type="match status" value="1"/>
</dbReference>
<evidence type="ECO:0000256" key="2">
    <source>
        <dbReference type="ARBA" id="ARBA00022691"/>
    </source>
</evidence>
<evidence type="ECO:0000256" key="6">
    <source>
        <dbReference type="SAM" id="MobiDB-lite"/>
    </source>
</evidence>
<evidence type="ECO:0000313" key="8">
    <source>
        <dbReference type="EMBL" id="ACB24538.1"/>
    </source>
</evidence>
<dbReference type="PATRIC" id="fig|426355.14.peg.2621"/>
<keyword evidence="5" id="KW-0411">Iron-sulfur</keyword>
<dbReference type="SFLD" id="SFLDS00029">
    <property type="entry name" value="Radical_SAM"/>
    <property type="match status" value="1"/>
</dbReference>
<dbReference type="SUPFAM" id="SSF102114">
    <property type="entry name" value="Radical SAM enzymes"/>
    <property type="match status" value="1"/>
</dbReference>
<feature type="region of interest" description="Disordered" evidence="6">
    <location>
        <begin position="1"/>
        <end position="23"/>
    </location>
</feature>
<dbReference type="HOGENOM" id="CLU_882429_0_0_5"/>
<keyword evidence="3" id="KW-0479">Metal-binding</keyword>
<dbReference type="InterPro" id="IPR007197">
    <property type="entry name" value="rSAM"/>
</dbReference>
<evidence type="ECO:0000259" key="7">
    <source>
        <dbReference type="Pfam" id="PF04055"/>
    </source>
</evidence>
<dbReference type="AlphaFoldDB" id="B1M0Y8"/>
<evidence type="ECO:0000256" key="5">
    <source>
        <dbReference type="ARBA" id="ARBA00023014"/>
    </source>
</evidence>
<dbReference type="InterPro" id="IPR013785">
    <property type="entry name" value="Aldolase_TIM"/>
</dbReference>
<reference evidence="8 9" key="1">
    <citation type="submission" date="2008-03" db="EMBL/GenBank/DDBJ databases">
        <title>Complete sequence of chromosome of Methylobacterium radiotolerans JCM 2831.</title>
        <authorList>
            <consortium name="US DOE Joint Genome Institute"/>
            <person name="Copeland A."/>
            <person name="Lucas S."/>
            <person name="Lapidus A."/>
            <person name="Glavina del Rio T."/>
            <person name="Dalin E."/>
            <person name="Tice H."/>
            <person name="Bruce D."/>
            <person name="Goodwin L."/>
            <person name="Pitluck S."/>
            <person name="Kiss H."/>
            <person name="Brettin T."/>
            <person name="Detter J.C."/>
            <person name="Han C."/>
            <person name="Kuske C.R."/>
            <person name="Schmutz J."/>
            <person name="Larimer F."/>
            <person name="Land M."/>
            <person name="Hauser L."/>
            <person name="Kyrpides N."/>
            <person name="Mikhailova N."/>
            <person name="Marx C.J."/>
            <person name="Richardson P."/>
        </authorList>
    </citation>
    <scope>NUCLEOTIDE SEQUENCE [LARGE SCALE GENOMIC DNA]</scope>
    <source>
        <strain evidence="9">ATCC 27329 / DSM 1819 / JCM 2831 / NBRC 15690 / NCIMB 10815 / 0-1</strain>
    </source>
</reference>
<dbReference type="SFLD" id="SFLDG01067">
    <property type="entry name" value="SPASM/twitch_domain_containing"/>
    <property type="match status" value="1"/>
</dbReference>